<gene>
    <name evidence="6" type="ORF">MCOS_LOCUS9019</name>
</gene>
<feature type="domain" description="FYVE zinc finger" evidence="5">
    <location>
        <begin position="70"/>
        <end position="188"/>
    </location>
</feature>
<dbReference type="InterPro" id="IPR011011">
    <property type="entry name" value="Znf_FYVE_PHD"/>
</dbReference>
<dbReference type="Gene3D" id="4.10.860.20">
    <property type="entry name" value="Rabenosyn, Rab binding domain"/>
    <property type="match status" value="1"/>
</dbReference>
<protein>
    <recommendedName>
        <fullName evidence="5">FYVE zinc finger domain-containing protein</fullName>
    </recommendedName>
</protein>
<evidence type="ECO:0000313" key="7">
    <source>
        <dbReference type="Proteomes" id="UP000267029"/>
    </source>
</evidence>
<reference evidence="6 7" key="1">
    <citation type="submission" date="2018-10" db="EMBL/GenBank/DDBJ databases">
        <authorList>
            <consortium name="Pathogen Informatics"/>
        </authorList>
    </citation>
    <scope>NUCLEOTIDE SEQUENCE [LARGE SCALE GENOMIC DNA]</scope>
</reference>
<feature type="region of interest" description="Disordered" evidence="4">
    <location>
        <begin position="497"/>
        <end position="516"/>
    </location>
</feature>
<accession>A0A0R3UMN6</accession>
<keyword evidence="2" id="KW-0863">Zinc-finger</keyword>
<dbReference type="SUPFAM" id="SSF140125">
    <property type="entry name" value="Rabenosyn-5 Rab-binding domain-like"/>
    <property type="match status" value="1"/>
</dbReference>
<dbReference type="GO" id="GO:0007015">
    <property type="term" value="P:actin filament organization"/>
    <property type="evidence" value="ECO:0007669"/>
    <property type="project" value="TreeGrafter"/>
</dbReference>
<keyword evidence="1" id="KW-0479">Metal-binding</keyword>
<evidence type="ECO:0000256" key="1">
    <source>
        <dbReference type="ARBA" id="ARBA00022723"/>
    </source>
</evidence>
<dbReference type="PANTHER" id="PTHR10652:SF0">
    <property type="entry name" value="ADENYLYL CYCLASE-ASSOCIATED PROTEIN"/>
    <property type="match status" value="1"/>
</dbReference>
<feature type="compositionally biased region" description="Polar residues" evidence="4">
    <location>
        <begin position="503"/>
        <end position="516"/>
    </location>
</feature>
<dbReference type="InterPro" id="IPR001837">
    <property type="entry name" value="Adenylate_cyclase-assoc_CAP"/>
</dbReference>
<proteinExistence type="predicted"/>
<dbReference type="InterPro" id="IPR036222">
    <property type="entry name" value="CAP_N_sf"/>
</dbReference>
<name>A0A0R3UMN6_MESCO</name>
<dbReference type="PANTHER" id="PTHR10652">
    <property type="entry name" value="ADENYLYL CYCLASE-ASSOCIATED PROTEIN"/>
    <property type="match status" value="1"/>
</dbReference>
<evidence type="ECO:0000256" key="3">
    <source>
        <dbReference type="ARBA" id="ARBA00022833"/>
    </source>
</evidence>
<organism evidence="6 7">
    <name type="scientific">Mesocestoides corti</name>
    <name type="common">Flatworm</name>
    <dbReference type="NCBI Taxonomy" id="53468"/>
    <lineage>
        <taxon>Eukaryota</taxon>
        <taxon>Metazoa</taxon>
        <taxon>Spiralia</taxon>
        <taxon>Lophotrochozoa</taxon>
        <taxon>Platyhelminthes</taxon>
        <taxon>Cestoda</taxon>
        <taxon>Eucestoda</taxon>
        <taxon>Cyclophyllidea</taxon>
        <taxon>Mesocestoididae</taxon>
        <taxon>Mesocestoides</taxon>
    </lineage>
</organism>
<dbReference type="SUPFAM" id="SSF57903">
    <property type="entry name" value="FYVE/PHD zinc finger"/>
    <property type="match status" value="1"/>
</dbReference>
<dbReference type="OrthoDB" id="1601at2759"/>
<evidence type="ECO:0000256" key="2">
    <source>
        <dbReference type="ARBA" id="ARBA00022771"/>
    </source>
</evidence>
<dbReference type="SMART" id="SM00064">
    <property type="entry name" value="FYVE"/>
    <property type="match status" value="1"/>
</dbReference>
<dbReference type="InterPro" id="IPR000306">
    <property type="entry name" value="Znf_FYVE"/>
</dbReference>
<dbReference type="Pfam" id="PF21938">
    <property type="entry name" value="CAP_N"/>
    <property type="match status" value="1"/>
</dbReference>
<evidence type="ECO:0000256" key="4">
    <source>
        <dbReference type="SAM" id="MobiDB-lite"/>
    </source>
</evidence>
<dbReference type="GO" id="GO:0019933">
    <property type="term" value="P:cAMP-mediated signaling"/>
    <property type="evidence" value="ECO:0007669"/>
    <property type="project" value="TreeGrafter"/>
</dbReference>
<dbReference type="InterPro" id="IPR053950">
    <property type="entry name" value="CAP_N"/>
</dbReference>
<dbReference type="AlphaFoldDB" id="A0A0R3UMN6"/>
<dbReference type="GO" id="GO:0008270">
    <property type="term" value="F:zinc ion binding"/>
    <property type="evidence" value="ECO:0007669"/>
    <property type="project" value="UniProtKB-KW"/>
</dbReference>
<keyword evidence="7" id="KW-1185">Reference proteome</keyword>
<dbReference type="Proteomes" id="UP000267029">
    <property type="component" value="Unassembled WGS sequence"/>
</dbReference>
<feature type="non-terminal residue" evidence="6">
    <location>
        <position position="1"/>
    </location>
</feature>
<dbReference type="InterPro" id="IPR013083">
    <property type="entry name" value="Znf_RING/FYVE/PHD"/>
</dbReference>
<dbReference type="STRING" id="53468.A0A0R3UMN6"/>
<dbReference type="GO" id="GO:0005737">
    <property type="term" value="C:cytoplasm"/>
    <property type="evidence" value="ECO:0007669"/>
    <property type="project" value="TreeGrafter"/>
</dbReference>
<dbReference type="Gene3D" id="3.30.40.10">
    <property type="entry name" value="Zinc/RING finger domain, C3HC4 (zinc finger)"/>
    <property type="match status" value="1"/>
</dbReference>
<dbReference type="Gene3D" id="1.25.40.330">
    <property type="entry name" value="Adenylate cyclase-associated CAP, N-terminal domain"/>
    <property type="match status" value="1"/>
</dbReference>
<dbReference type="EMBL" id="UXSR01005623">
    <property type="protein sequence ID" value="VDD83016.1"/>
    <property type="molecule type" value="Genomic_DNA"/>
</dbReference>
<dbReference type="GO" id="GO:0008179">
    <property type="term" value="F:adenylate cyclase binding"/>
    <property type="evidence" value="ECO:0007669"/>
    <property type="project" value="TreeGrafter"/>
</dbReference>
<evidence type="ECO:0000313" key="6">
    <source>
        <dbReference type="EMBL" id="VDD83016.1"/>
    </source>
</evidence>
<sequence>RCFKRIERPGAELSFIRLGKIRCRTAEFGKLRRVQVDRTALETNLLLIRLGKLSNIPDNIDTNQRHSMEQAIVPWIDAKINLCPRCGVPFGLSWPTGDASEDTAPPLTSHSLLLSPPPTSFSRRARIGLRSASRLATALIDNNPVYRRMHHCRLCGHIICADCSYFLSKHDVRQIVEACDWAAASDSKNTILPPDLIPSIKDNILKRGVSYLSRSSSGTSLDSIVQKRSNRKHLFSPDLRICGVCKSILEAKMQRLEEDNAVPLGFEQFQVIQYFVSFFPLNADFTIRALKQEMENVEKKMPQFSSMAASLNCGEERYILEVAKSLRLEILQSLQKIETIGLANLRIRCVIIVSARKEISSLDASSQPKVVASQARINRTVGQFARRFVQNNLPPLRVLPTEEEHRRLSERRTTNLAVACQRDPAKEPSPATGWMPSSSSLFSADAPIPEREGESDPRAVLLRQIDIVANYLAQAKVANRSDDEIHDLAENLADLENYGADEPNTSPNSIAGKGNQNVCTKETSNVLTNSIQFNNFNGGLDAGSCSLVNEAIDASKINLLPSDSCSVLMKQSVDRISNSDHADIFKRLDAVVGRLERLLNTEDLLSDDHSGIIMFNGILNENLSHYLDVCSLVGDPALEQAKLIKESFQLCLDIMQMSRKYSKPSATELAKIMQPLSFKLCEIADVAVRNRSHALSRELSTISDSISILSWINMSCSAVFVKDIENATKVSANATTQAYRETMPLYAEWMRAWLRVISSLRELVCDFYPVGLIWQAPGTAPPPPVPTPAGNLAPLHTDGNFDATSLTSTNSARREWRRQDGGKAFNRDALLADISRTRLSRLKHVEGFSYDA</sequence>
<keyword evidence="3" id="KW-0862">Zinc</keyword>
<dbReference type="GO" id="GO:0003779">
    <property type="term" value="F:actin binding"/>
    <property type="evidence" value="ECO:0007669"/>
    <property type="project" value="InterPro"/>
</dbReference>
<dbReference type="GO" id="GO:0000902">
    <property type="term" value="P:cell morphogenesis"/>
    <property type="evidence" value="ECO:0007669"/>
    <property type="project" value="TreeGrafter"/>
</dbReference>
<dbReference type="InterPro" id="IPR036531">
    <property type="entry name" value="Rbsn_Rab-bd_sf"/>
</dbReference>
<evidence type="ECO:0000259" key="5">
    <source>
        <dbReference type="SMART" id="SM00064"/>
    </source>
</evidence>
<dbReference type="SUPFAM" id="SSF101278">
    <property type="entry name" value="N-terminal domain of adenylylcyclase associated protein, CAP"/>
    <property type="match status" value="1"/>
</dbReference>